<feature type="region of interest" description="Disordered" evidence="1">
    <location>
        <begin position="64"/>
        <end position="237"/>
    </location>
</feature>
<feature type="compositionally biased region" description="Low complexity" evidence="1">
    <location>
        <begin position="215"/>
        <end position="234"/>
    </location>
</feature>
<name>A0AAU9CDA4_9GAMM</name>
<sequence length="406" mass="42403">MPQVDPRGRGGAEQERAELVQKRGRSPRARGSRIDPCSNLPLLRSIPAGAGEPFLLPHGAKVYRVDPRGRGGAPGPSPLAEAVLGRSPRARGSPATGQSGALRPGSIPAGAGEPLDVGPGLGVGGVDPRGRGGALTELSHLGGGQGRSPRARGSRHDQAQPPLHQRSIPAGAGEPRCASISSSPARVDPRGRGGANMGFRVMLLSLGRSPRARGSRSCSPPGSGRRRSIPAGAGEPQSLHVWSCGQGSIPAGAGEPWPRPGASARVWSIPAGAGEPRYRLVPFRQYEVDPRGRGGAVHHNTDQRMRMGRSPRARGSQGGRGLFHLFHRSIPAGAGEPFHHDRYRHLCKVDPRGRGGARHTTVEQVISNGRSPRARGSHYPMDDASGNIGSIPAGAGEPHGLKRLKI</sequence>
<dbReference type="Proteomes" id="UP001321825">
    <property type="component" value="Chromosome"/>
</dbReference>
<proteinExistence type="predicted"/>
<gene>
    <name evidence="2" type="ORF">MIT9_P2180</name>
</gene>
<accession>A0AAU9CDA4</accession>
<evidence type="ECO:0000313" key="2">
    <source>
        <dbReference type="EMBL" id="BCX82594.1"/>
    </source>
</evidence>
<feature type="compositionally biased region" description="Gly residues" evidence="1">
    <location>
        <begin position="119"/>
        <end position="133"/>
    </location>
</feature>
<dbReference type="EMBL" id="AP024714">
    <property type="protein sequence ID" value="BCX82594.1"/>
    <property type="molecule type" value="Genomic_DNA"/>
</dbReference>
<organism evidence="2 3">
    <name type="scientific">Methylomarinovum caldicuralii</name>
    <dbReference type="NCBI Taxonomy" id="438856"/>
    <lineage>
        <taxon>Bacteria</taxon>
        <taxon>Pseudomonadati</taxon>
        <taxon>Pseudomonadota</taxon>
        <taxon>Gammaproteobacteria</taxon>
        <taxon>Methylococcales</taxon>
        <taxon>Methylothermaceae</taxon>
        <taxon>Methylomarinovum</taxon>
    </lineage>
</organism>
<feature type="compositionally biased region" description="Basic residues" evidence="1">
    <location>
        <begin position="22"/>
        <end position="31"/>
    </location>
</feature>
<evidence type="ECO:0000313" key="3">
    <source>
        <dbReference type="Proteomes" id="UP001321825"/>
    </source>
</evidence>
<dbReference type="AntiFam" id="ANF00057">
    <property type="entry name" value="Translation of E. coli type CRISPR repeat"/>
</dbReference>
<keyword evidence="3" id="KW-1185">Reference proteome</keyword>
<dbReference type="AlphaFoldDB" id="A0AAU9CDA4"/>
<protein>
    <submittedName>
        <fullName evidence="2">Uncharacterized protein</fullName>
    </submittedName>
</protein>
<reference evidence="3" key="1">
    <citation type="journal article" date="2024" name="Int. J. Syst. Evol. Microbiol.">
        <title>Methylomarinovum tepidoasis sp. nov., a moderately thermophilic methanotroph of the family Methylothermaceae isolated from a deep-sea hydrothermal field.</title>
        <authorList>
            <person name="Hirayama H."/>
            <person name="Takaki Y."/>
            <person name="Abe M."/>
            <person name="Miyazaki M."/>
            <person name="Uematsu K."/>
            <person name="Matsui Y."/>
            <person name="Takai K."/>
        </authorList>
    </citation>
    <scope>NUCLEOTIDE SEQUENCE [LARGE SCALE GENOMIC DNA]</scope>
    <source>
        <strain evidence="3">IT-9</strain>
    </source>
</reference>
<evidence type="ECO:0000256" key="1">
    <source>
        <dbReference type="SAM" id="MobiDB-lite"/>
    </source>
</evidence>
<feature type="compositionally biased region" description="Basic and acidic residues" evidence="1">
    <location>
        <begin position="1"/>
        <end position="21"/>
    </location>
</feature>
<dbReference type="KEGG" id="mcau:MIT9_P2180"/>
<feature type="region of interest" description="Disordered" evidence="1">
    <location>
        <begin position="1"/>
        <end position="40"/>
    </location>
</feature>
<feature type="region of interest" description="Disordered" evidence="1">
    <location>
        <begin position="291"/>
        <end position="317"/>
    </location>
</feature>
<dbReference type="AntiFam" id="ANF00006">
    <property type="entry name" value="Translation of CRISPR region"/>
</dbReference>